<dbReference type="AlphaFoldDB" id="A0A8S3K5X4"/>
<feature type="non-terminal residue" evidence="1">
    <location>
        <position position="81"/>
    </location>
</feature>
<evidence type="ECO:0000313" key="1">
    <source>
        <dbReference type="EMBL" id="CAF5225210.1"/>
    </source>
</evidence>
<name>A0A8S3K5X4_9BILA</name>
<dbReference type="EMBL" id="CAJOBJ010375239">
    <property type="protein sequence ID" value="CAF5225210.1"/>
    <property type="molecule type" value="Genomic_DNA"/>
</dbReference>
<gene>
    <name evidence="1" type="ORF">GIL414_LOCUS86495</name>
</gene>
<evidence type="ECO:0000313" key="2">
    <source>
        <dbReference type="Proteomes" id="UP000681720"/>
    </source>
</evidence>
<dbReference type="Proteomes" id="UP000681720">
    <property type="component" value="Unassembled WGS sequence"/>
</dbReference>
<comment type="caution">
    <text evidence="1">The sequence shown here is derived from an EMBL/GenBank/DDBJ whole genome shotgun (WGS) entry which is preliminary data.</text>
</comment>
<accession>A0A8S3K5X4</accession>
<reference evidence="1" key="1">
    <citation type="submission" date="2021-02" db="EMBL/GenBank/DDBJ databases">
        <authorList>
            <person name="Nowell W R."/>
        </authorList>
    </citation>
    <scope>NUCLEOTIDE SEQUENCE</scope>
</reference>
<evidence type="ECO:0008006" key="3">
    <source>
        <dbReference type="Google" id="ProtNLM"/>
    </source>
</evidence>
<protein>
    <recommendedName>
        <fullName evidence="3">Thioredoxin domain-containing protein</fullName>
    </recommendedName>
</protein>
<organism evidence="1 2">
    <name type="scientific">Rotaria magnacalcarata</name>
    <dbReference type="NCBI Taxonomy" id="392030"/>
    <lineage>
        <taxon>Eukaryota</taxon>
        <taxon>Metazoa</taxon>
        <taxon>Spiralia</taxon>
        <taxon>Gnathifera</taxon>
        <taxon>Rotifera</taxon>
        <taxon>Eurotatoria</taxon>
        <taxon>Bdelloidea</taxon>
        <taxon>Philodinida</taxon>
        <taxon>Philodinidae</taxon>
        <taxon>Rotaria</taxon>
    </lineage>
</organism>
<proteinExistence type="predicted"/>
<sequence length="81" mass="9371">MYRRLSTSSVSALVKTYSLPIDNKCINSKYVPKYRLSLIDHETSVEKLRISSLPSVNIYIKRDDQLDSYASGNKLRKLEFL</sequence>